<organism evidence="2">
    <name type="scientific">Culex pipiens</name>
    <name type="common">House mosquito</name>
    <dbReference type="NCBI Taxonomy" id="7175"/>
    <lineage>
        <taxon>Eukaryota</taxon>
        <taxon>Metazoa</taxon>
        <taxon>Ecdysozoa</taxon>
        <taxon>Arthropoda</taxon>
        <taxon>Hexapoda</taxon>
        <taxon>Insecta</taxon>
        <taxon>Pterygota</taxon>
        <taxon>Neoptera</taxon>
        <taxon>Endopterygota</taxon>
        <taxon>Diptera</taxon>
        <taxon>Nematocera</taxon>
        <taxon>Culicoidea</taxon>
        <taxon>Culicidae</taxon>
        <taxon>Culicinae</taxon>
        <taxon>Culicini</taxon>
        <taxon>Culex</taxon>
        <taxon>Culex</taxon>
    </lineage>
</organism>
<feature type="region of interest" description="Disordered" evidence="1">
    <location>
        <begin position="1"/>
        <end position="59"/>
    </location>
</feature>
<proteinExistence type="predicted"/>
<evidence type="ECO:0000313" key="2">
    <source>
        <dbReference type="EMBL" id="CAG6470068.1"/>
    </source>
</evidence>
<name>A0A8D8FGZ9_CULPI</name>
<dbReference type="EMBL" id="HBUE01064488">
    <property type="protein sequence ID" value="CAG6470068.1"/>
    <property type="molecule type" value="Transcribed_RNA"/>
</dbReference>
<accession>A0A8D8FGZ9</accession>
<sequence length="126" mass="13915">MRTEPQSVHLADRGALLDGPGAGVSAHHRADRGVHGPEAAARPMDGGEERGHSGAGPDRILHRKLRKLVQHCQTVAVAGRAKPRPVILEHGYRRAERARSVVLIVKILEYCFIEIEWTNFTVNFTL</sequence>
<protein>
    <submittedName>
        <fullName evidence="2">(northern house mosquito) hypothetical protein</fullName>
    </submittedName>
</protein>
<dbReference type="AlphaFoldDB" id="A0A8D8FGZ9"/>
<evidence type="ECO:0000256" key="1">
    <source>
        <dbReference type="SAM" id="MobiDB-lite"/>
    </source>
</evidence>
<reference evidence="2" key="1">
    <citation type="submission" date="2021-05" db="EMBL/GenBank/DDBJ databases">
        <authorList>
            <person name="Alioto T."/>
            <person name="Alioto T."/>
            <person name="Gomez Garrido J."/>
        </authorList>
    </citation>
    <scope>NUCLEOTIDE SEQUENCE</scope>
</reference>